<dbReference type="SUPFAM" id="SSF53254">
    <property type="entry name" value="Phosphoglycerate mutase-like"/>
    <property type="match status" value="1"/>
</dbReference>
<dbReference type="PANTHER" id="PTHR47623:SF1">
    <property type="entry name" value="OS09G0287300 PROTEIN"/>
    <property type="match status" value="1"/>
</dbReference>
<dbReference type="Proteomes" id="UP000184225">
    <property type="component" value="Unassembled WGS sequence"/>
</dbReference>
<dbReference type="OrthoDB" id="9810154at2"/>
<accession>A0A1M6BPU8</accession>
<dbReference type="EMBL" id="FQYY01000002">
    <property type="protein sequence ID" value="SHI50731.1"/>
    <property type="molecule type" value="Genomic_DNA"/>
</dbReference>
<dbReference type="InterPro" id="IPR013078">
    <property type="entry name" value="His_Pase_superF_clade-1"/>
</dbReference>
<organism evidence="1 2">
    <name type="scientific">Mesonia phycicola</name>
    <dbReference type="NCBI Taxonomy" id="579105"/>
    <lineage>
        <taxon>Bacteria</taxon>
        <taxon>Pseudomonadati</taxon>
        <taxon>Bacteroidota</taxon>
        <taxon>Flavobacteriia</taxon>
        <taxon>Flavobacteriales</taxon>
        <taxon>Flavobacteriaceae</taxon>
        <taxon>Mesonia</taxon>
    </lineage>
</organism>
<reference evidence="1 2" key="1">
    <citation type="submission" date="2016-11" db="EMBL/GenBank/DDBJ databases">
        <authorList>
            <person name="Jaros S."/>
            <person name="Januszkiewicz K."/>
            <person name="Wedrychowicz H."/>
        </authorList>
    </citation>
    <scope>NUCLEOTIDE SEQUENCE [LARGE SCALE GENOMIC DNA]</scope>
    <source>
        <strain evidence="1 2">DSM 21425</strain>
    </source>
</reference>
<protein>
    <submittedName>
        <fullName evidence="1">Phosphohistidine phosphatase</fullName>
    </submittedName>
</protein>
<dbReference type="CDD" id="cd07040">
    <property type="entry name" value="HP"/>
    <property type="match status" value="1"/>
</dbReference>
<dbReference type="AlphaFoldDB" id="A0A1M6BPU8"/>
<evidence type="ECO:0000313" key="2">
    <source>
        <dbReference type="Proteomes" id="UP000184225"/>
    </source>
</evidence>
<name>A0A1M6BPU8_9FLAO</name>
<proteinExistence type="predicted"/>
<evidence type="ECO:0000313" key="1">
    <source>
        <dbReference type="EMBL" id="SHI50731.1"/>
    </source>
</evidence>
<dbReference type="RefSeq" id="WP_073148313.1">
    <property type="nucleotide sequence ID" value="NZ_FQYY01000002.1"/>
</dbReference>
<dbReference type="Pfam" id="PF00300">
    <property type="entry name" value="His_Phos_1"/>
    <property type="match status" value="1"/>
</dbReference>
<keyword evidence="2" id="KW-1185">Reference proteome</keyword>
<sequence length="162" mass="18318">MKQLILVRHGKSSWDDPTLTDHDRPLKKRGFKDAKLVINAFSTYLQSPLKVISSSANRALTTANLFKEGLKILDSDFSVVKEAYTFESSELLEVIKNQDDTIEKLMVFGHNPAMTNLVNSLGDNYIENLPTTGLVVIDFDTDYWSKIENGKTLVSLFPKMFK</sequence>
<dbReference type="PANTHER" id="PTHR47623">
    <property type="entry name" value="OS09G0287300 PROTEIN"/>
    <property type="match status" value="1"/>
</dbReference>
<dbReference type="SMART" id="SM00855">
    <property type="entry name" value="PGAM"/>
    <property type="match status" value="1"/>
</dbReference>
<dbReference type="Gene3D" id="3.40.50.1240">
    <property type="entry name" value="Phosphoglycerate mutase-like"/>
    <property type="match status" value="1"/>
</dbReference>
<dbReference type="STRING" id="579105.SAMN04488096_102161"/>
<dbReference type="InterPro" id="IPR029033">
    <property type="entry name" value="His_PPase_superfam"/>
</dbReference>
<gene>
    <name evidence="1" type="ORF">SAMN04488096_102161</name>
</gene>